<dbReference type="AlphaFoldDB" id="X1AAH2"/>
<evidence type="ECO:0000313" key="1">
    <source>
        <dbReference type="EMBL" id="GAG78769.1"/>
    </source>
</evidence>
<organism evidence="1">
    <name type="scientific">marine sediment metagenome</name>
    <dbReference type="NCBI Taxonomy" id="412755"/>
    <lineage>
        <taxon>unclassified sequences</taxon>
        <taxon>metagenomes</taxon>
        <taxon>ecological metagenomes</taxon>
    </lineage>
</organism>
<comment type="caution">
    <text evidence="1">The sequence shown here is derived from an EMBL/GenBank/DDBJ whole genome shotgun (WGS) entry which is preliminary data.</text>
</comment>
<gene>
    <name evidence="1" type="ORF">S01H4_23546</name>
</gene>
<dbReference type="EMBL" id="BART01010938">
    <property type="protein sequence ID" value="GAG78769.1"/>
    <property type="molecule type" value="Genomic_DNA"/>
</dbReference>
<protein>
    <submittedName>
        <fullName evidence="1">Uncharacterized protein</fullName>
    </submittedName>
</protein>
<proteinExistence type="predicted"/>
<reference evidence="1" key="1">
    <citation type="journal article" date="2014" name="Front. Microbiol.">
        <title>High frequency of phylogenetically diverse reductive dehalogenase-homologous genes in deep subseafloor sedimentary metagenomes.</title>
        <authorList>
            <person name="Kawai M."/>
            <person name="Futagami T."/>
            <person name="Toyoda A."/>
            <person name="Takaki Y."/>
            <person name="Nishi S."/>
            <person name="Hori S."/>
            <person name="Arai W."/>
            <person name="Tsubouchi T."/>
            <person name="Morono Y."/>
            <person name="Uchiyama I."/>
            <person name="Ito T."/>
            <person name="Fujiyama A."/>
            <person name="Inagaki F."/>
            <person name="Takami H."/>
        </authorList>
    </citation>
    <scope>NUCLEOTIDE SEQUENCE</scope>
    <source>
        <strain evidence="1">Expedition CK06-06</strain>
    </source>
</reference>
<accession>X1AAH2</accession>
<name>X1AAH2_9ZZZZ</name>
<feature type="non-terminal residue" evidence="1">
    <location>
        <position position="61"/>
    </location>
</feature>
<sequence length="61" mass="6962">MAPVNGEKKSMGKIEISEETIKKINAFKKLINYVIGHELPKESDYIEMILIIGLDKMLQDL</sequence>